<feature type="transmembrane region" description="Helical" evidence="6">
    <location>
        <begin position="205"/>
        <end position="222"/>
    </location>
</feature>
<feature type="transmembrane region" description="Helical" evidence="6">
    <location>
        <begin position="56"/>
        <end position="80"/>
    </location>
</feature>
<dbReference type="PANTHER" id="PTHR33545:SF5">
    <property type="entry name" value="UPF0750 MEMBRANE PROTEIN YITT"/>
    <property type="match status" value="1"/>
</dbReference>
<dbReference type="InterPro" id="IPR015867">
    <property type="entry name" value="N-reg_PII/ATP_PRibTrfase_C"/>
</dbReference>
<dbReference type="InterPro" id="IPR003740">
    <property type="entry name" value="YitT"/>
</dbReference>
<evidence type="ECO:0000256" key="2">
    <source>
        <dbReference type="ARBA" id="ARBA00022475"/>
    </source>
</evidence>
<keyword evidence="2" id="KW-1003">Cell membrane</keyword>
<feature type="transmembrane region" description="Helical" evidence="6">
    <location>
        <begin position="135"/>
        <end position="155"/>
    </location>
</feature>
<dbReference type="GO" id="GO:0005886">
    <property type="term" value="C:plasma membrane"/>
    <property type="evidence" value="ECO:0007669"/>
    <property type="project" value="UniProtKB-SubCell"/>
</dbReference>
<dbReference type="Pfam" id="PF10035">
    <property type="entry name" value="DUF2179"/>
    <property type="match status" value="1"/>
</dbReference>
<evidence type="ECO:0000313" key="9">
    <source>
        <dbReference type="Proteomes" id="UP000541425"/>
    </source>
</evidence>
<accession>A0A7W5UEZ4</accession>
<proteinExistence type="predicted"/>
<reference evidence="8 9" key="1">
    <citation type="submission" date="2020-08" db="EMBL/GenBank/DDBJ databases">
        <title>Genomic Encyclopedia of Type Strains, Phase IV (KMG-IV): sequencing the most valuable type-strain genomes for metagenomic binning, comparative biology and taxonomic classification.</title>
        <authorList>
            <person name="Goeker M."/>
        </authorList>
    </citation>
    <scope>NUCLEOTIDE SEQUENCE [LARGE SCALE GENOMIC DNA]</scope>
    <source>
        <strain evidence="8 9">DSM 22548</strain>
    </source>
</reference>
<evidence type="ECO:0000256" key="1">
    <source>
        <dbReference type="ARBA" id="ARBA00004651"/>
    </source>
</evidence>
<feature type="transmembrane region" description="Helical" evidence="6">
    <location>
        <begin position="176"/>
        <end position="199"/>
    </location>
</feature>
<dbReference type="InterPro" id="IPR019264">
    <property type="entry name" value="DUF2179"/>
</dbReference>
<dbReference type="Pfam" id="PF02588">
    <property type="entry name" value="YitT_membrane"/>
    <property type="match status" value="1"/>
</dbReference>
<keyword evidence="3 6" id="KW-0812">Transmembrane</keyword>
<comment type="caution">
    <text evidence="8">The sequence shown here is derived from an EMBL/GenBank/DDBJ whole genome shotgun (WGS) entry which is preliminary data.</text>
</comment>
<dbReference type="RefSeq" id="WP_183696538.1">
    <property type="nucleotide sequence ID" value="NZ_JACICA010000006.1"/>
</dbReference>
<evidence type="ECO:0000313" key="8">
    <source>
        <dbReference type="EMBL" id="MBB3702858.1"/>
    </source>
</evidence>
<feature type="domain" description="DUF2179" evidence="7">
    <location>
        <begin position="250"/>
        <end position="304"/>
    </location>
</feature>
<dbReference type="PANTHER" id="PTHR33545">
    <property type="entry name" value="UPF0750 MEMBRANE PROTEIN YITT-RELATED"/>
    <property type="match status" value="1"/>
</dbReference>
<dbReference type="CDD" id="cd16380">
    <property type="entry name" value="YitT_C"/>
    <property type="match status" value="1"/>
</dbReference>
<feature type="transmembrane region" description="Helical" evidence="6">
    <location>
        <begin position="21"/>
        <end position="44"/>
    </location>
</feature>
<evidence type="ECO:0000256" key="5">
    <source>
        <dbReference type="ARBA" id="ARBA00023136"/>
    </source>
</evidence>
<comment type="subcellular location">
    <subcellularLocation>
        <location evidence="1">Cell membrane</location>
        <topology evidence="1">Multi-pass membrane protein</topology>
    </subcellularLocation>
</comment>
<dbReference type="InterPro" id="IPR051461">
    <property type="entry name" value="UPF0750_membrane"/>
</dbReference>
<feature type="transmembrane region" description="Helical" evidence="6">
    <location>
        <begin position="92"/>
        <end position="115"/>
    </location>
</feature>
<evidence type="ECO:0000256" key="3">
    <source>
        <dbReference type="ARBA" id="ARBA00022692"/>
    </source>
</evidence>
<evidence type="ECO:0000256" key="6">
    <source>
        <dbReference type="SAM" id="Phobius"/>
    </source>
</evidence>
<keyword evidence="4 6" id="KW-1133">Transmembrane helix</keyword>
<name>A0A7W5UEZ4_9BACT</name>
<dbReference type="AlphaFoldDB" id="A0A7W5UEZ4"/>
<keyword evidence="5 6" id="KW-0472">Membrane</keyword>
<dbReference type="EMBL" id="JACICA010000006">
    <property type="protein sequence ID" value="MBB3702858.1"/>
    <property type="molecule type" value="Genomic_DNA"/>
</dbReference>
<dbReference type="Gene3D" id="3.30.70.120">
    <property type="match status" value="1"/>
</dbReference>
<organism evidence="8 9">
    <name type="scientific">Alloprevotella rava</name>
    <dbReference type="NCBI Taxonomy" id="671218"/>
    <lineage>
        <taxon>Bacteria</taxon>
        <taxon>Pseudomonadati</taxon>
        <taxon>Bacteroidota</taxon>
        <taxon>Bacteroidia</taxon>
        <taxon>Bacteroidales</taxon>
        <taxon>Prevotellaceae</taxon>
        <taxon>Alloprevotella</taxon>
    </lineage>
</organism>
<sequence>MLSFNKPVVTKEQVFLELKDYLFITFGLALYAVGVNCFMLPYQITSGGVAGIGSILFYGFGIPIAVTYFSVNVFLLILSVKIMGWRFSIKTIYGVIMLTVFLQMGHDFMINFGMTHPGEFDIIYKQMPQIVRQDAFMSTILGAACEGIGLGIVFLSNGSTGGTDIIAAIINKYKDVTLGQVIMFVDIFIISSSILLKSVNISQLLYGYCTLIVTNILLDFVVDRGRQSVQFFIFSNKYNEIADAITSTGRGVTVLDGEGWYTHASRKVLVVLAKKRESGQIFRFIQNIDPEAFVSQSKVIGVFGYGFDRIKAKRQAMAAPKQENLPMPEEEHLVVPEWTTLNGYEPDNQK</sequence>
<evidence type="ECO:0000256" key="4">
    <source>
        <dbReference type="ARBA" id="ARBA00022989"/>
    </source>
</evidence>
<evidence type="ECO:0000259" key="7">
    <source>
        <dbReference type="Pfam" id="PF10035"/>
    </source>
</evidence>
<gene>
    <name evidence="8" type="ORF">FHS60_001331</name>
</gene>
<dbReference type="Proteomes" id="UP000541425">
    <property type="component" value="Unassembled WGS sequence"/>
</dbReference>
<protein>
    <submittedName>
        <fullName evidence="8">Uncharacterized membrane-anchored protein YitT (DUF2179 family)</fullName>
    </submittedName>
</protein>